<evidence type="ECO:0000259" key="5">
    <source>
        <dbReference type="Pfam" id="PF00884"/>
    </source>
</evidence>
<dbReference type="OrthoDB" id="9783154at2"/>
<evidence type="ECO:0000256" key="1">
    <source>
        <dbReference type="ARBA" id="ARBA00008779"/>
    </source>
</evidence>
<dbReference type="PROSITE" id="PS00149">
    <property type="entry name" value="SULFATASE_2"/>
    <property type="match status" value="1"/>
</dbReference>
<keyword evidence="2" id="KW-0479">Metal-binding</keyword>
<evidence type="ECO:0000256" key="2">
    <source>
        <dbReference type="ARBA" id="ARBA00022723"/>
    </source>
</evidence>
<dbReference type="PANTHER" id="PTHR42693:SF53">
    <property type="entry name" value="ENDO-4-O-SULFATASE"/>
    <property type="match status" value="1"/>
</dbReference>
<evidence type="ECO:0000256" key="4">
    <source>
        <dbReference type="ARBA" id="ARBA00022837"/>
    </source>
</evidence>
<dbReference type="EC" id="3.1.6.1" evidence="6"/>
<keyword evidence="3 6" id="KW-0378">Hydrolase</keyword>
<keyword evidence="4" id="KW-0106">Calcium</keyword>
<dbReference type="GO" id="GO:0046872">
    <property type="term" value="F:metal ion binding"/>
    <property type="evidence" value="ECO:0007669"/>
    <property type="project" value="UniProtKB-KW"/>
</dbReference>
<accession>A0A5B9PHV0</accession>
<protein>
    <submittedName>
        <fullName evidence="6">Arylsulfatase</fullName>
        <ecNumber evidence="6">3.1.6.1</ecNumber>
    </submittedName>
</protein>
<gene>
    <name evidence="6" type="primary">atsA_21</name>
    <name evidence="6" type="ORF">MFFC18_41700</name>
</gene>
<dbReference type="AlphaFoldDB" id="A0A5B9PHV0"/>
<dbReference type="Pfam" id="PF00884">
    <property type="entry name" value="Sulfatase"/>
    <property type="match status" value="1"/>
</dbReference>
<dbReference type="InterPro" id="IPR000917">
    <property type="entry name" value="Sulfatase_N"/>
</dbReference>
<dbReference type="PANTHER" id="PTHR42693">
    <property type="entry name" value="ARYLSULFATASE FAMILY MEMBER"/>
    <property type="match status" value="1"/>
</dbReference>
<feature type="domain" description="Sulfatase N-terminal" evidence="5">
    <location>
        <begin position="27"/>
        <end position="396"/>
    </location>
</feature>
<dbReference type="Gene3D" id="3.30.1120.10">
    <property type="match status" value="1"/>
</dbReference>
<dbReference type="KEGG" id="mff:MFFC18_41700"/>
<dbReference type="RefSeq" id="WP_075083531.1">
    <property type="nucleotide sequence ID" value="NZ_CP042912.1"/>
</dbReference>
<dbReference type="Gene3D" id="3.40.720.10">
    <property type="entry name" value="Alkaline Phosphatase, subunit A"/>
    <property type="match status" value="1"/>
</dbReference>
<name>A0A5B9PHV0_9BACT</name>
<dbReference type="Proteomes" id="UP000322214">
    <property type="component" value="Chromosome"/>
</dbReference>
<evidence type="ECO:0000313" key="7">
    <source>
        <dbReference type="Proteomes" id="UP000322214"/>
    </source>
</evidence>
<keyword evidence="7" id="KW-1185">Reference proteome</keyword>
<dbReference type="GO" id="GO:0004065">
    <property type="term" value="F:arylsulfatase activity"/>
    <property type="evidence" value="ECO:0007669"/>
    <property type="project" value="UniProtKB-EC"/>
</dbReference>
<dbReference type="EMBL" id="CP042912">
    <property type="protein sequence ID" value="QEG24252.1"/>
    <property type="molecule type" value="Genomic_DNA"/>
</dbReference>
<dbReference type="SUPFAM" id="SSF53649">
    <property type="entry name" value="Alkaline phosphatase-like"/>
    <property type="match status" value="1"/>
</dbReference>
<dbReference type="InterPro" id="IPR050738">
    <property type="entry name" value="Sulfatase"/>
</dbReference>
<evidence type="ECO:0000256" key="3">
    <source>
        <dbReference type="ARBA" id="ARBA00022801"/>
    </source>
</evidence>
<comment type="similarity">
    <text evidence="1">Belongs to the sulfatase family.</text>
</comment>
<dbReference type="InterPro" id="IPR017850">
    <property type="entry name" value="Alkaline_phosphatase_core_sf"/>
</dbReference>
<organism evidence="6 7">
    <name type="scientific">Mariniblastus fucicola</name>
    <dbReference type="NCBI Taxonomy" id="980251"/>
    <lineage>
        <taxon>Bacteria</taxon>
        <taxon>Pseudomonadati</taxon>
        <taxon>Planctomycetota</taxon>
        <taxon>Planctomycetia</taxon>
        <taxon>Pirellulales</taxon>
        <taxon>Pirellulaceae</taxon>
        <taxon>Mariniblastus</taxon>
    </lineage>
</organism>
<dbReference type="STRING" id="980251.GCA_001642875_00746"/>
<dbReference type="InterPro" id="IPR024607">
    <property type="entry name" value="Sulfatase_CS"/>
</dbReference>
<evidence type="ECO:0000313" key="6">
    <source>
        <dbReference type="EMBL" id="QEG24252.1"/>
    </source>
</evidence>
<sequence>MNRLIAVLLVLAFLGNVTFADELSQKPNIVLVLADDLGLGDVSFHTRHVQKKEPLFETPTLDDLAAKSLWFTDGHSATALCAPTRYAVMSGNNNYRSYQPWGVWSTFAKTAFVKGHATLGTVVRDAGYRTGFVGKWHLGGDFNVPGSDQVFRGKKNGDLRGKVDMTKMIGGGPKFCGFDYDFTTPCGIQGPHYLVYENQVWAPINNVSKIIFMNKDTAKNPGDLASKGEGMGDSQWDTRQLGKILSAKAVDFIEESAAQEEPFFLYYCSPMVHRPHVPPKEFDGKPIKGQTPSSHLDMVLDFDMQMKRIVDALKATGEFENTLFVLTSDNGGLQDGPARKVGYQVGGGFNGSKNSPLEGGHRIPCFAMWPGKIEPGICDELVVNQDMIATFAALVGTEIPEGQAQDSNNLLPLLTGDGKFRPRSSWINQAGSKNEVMIRKMPWKLIIQSNNKRSRFEPIALYNLQSDPGEKQNQLKVDAHQNVVATLLAEYLETVNSGQPTAPSRMND</sequence>
<proteinExistence type="inferred from homology"/>
<reference evidence="6 7" key="1">
    <citation type="submission" date="2019-08" db="EMBL/GenBank/DDBJ databases">
        <title>Deep-cultivation of Planctomycetes and their phenomic and genomic characterization uncovers novel biology.</title>
        <authorList>
            <person name="Wiegand S."/>
            <person name="Jogler M."/>
            <person name="Boedeker C."/>
            <person name="Pinto D."/>
            <person name="Vollmers J."/>
            <person name="Rivas-Marin E."/>
            <person name="Kohn T."/>
            <person name="Peeters S.H."/>
            <person name="Heuer A."/>
            <person name="Rast P."/>
            <person name="Oberbeckmann S."/>
            <person name="Bunk B."/>
            <person name="Jeske O."/>
            <person name="Meyerdierks A."/>
            <person name="Storesund J.E."/>
            <person name="Kallscheuer N."/>
            <person name="Luecker S."/>
            <person name="Lage O.M."/>
            <person name="Pohl T."/>
            <person name="Merkel B.J."/>
            <person name="Hornburger P."/>
            <person name="Mueller R.-W."/>
            <person name="Bruemmer F."/>
            <person name="Labrenz M."/>
            <person name="Spormann A.M."/>
            <person name="Op den Camp H."/>
            <person name="Overmann J."/>
            <person name="Amann R."/>
            <person name="Jetten M.S.M."/>
            <person name="Mascher T."/>
            <person name="Medema M.H."/>
            <person name="Devos D.P."/>
            <person name="Kaster A.-K."/>
            <person name="Ovreas L."/>
            <person name="Rohde M."/>
            <person name="Galperin M.Y."/>
            <person name="Jogler C."/>
        </authorList>
    </citation>
    <scope>NUCLEOTIDE SEQUENCE [LARGE SCALE GENOMIC DNA]</scope>
    <source>
        <strain evidence="6 7">FC18</strain>
    </source>
</reference>
<dbReference type="CDD" id="cd16143">
    <property type="entry name" value="ARS_like"/>
    <property type="match status" value="1"/>
</dbReference>